<feature type="transmembrane region" description="Helical" evidence="2">
    <location>
        <begin position="448"/>
        <end position="470"/>
    </location>
</feature>
<keyword evidence="2" id="KW-0472">Membrane</keyword>
<evidence type="ECO:0000256" key="2">
    <source>
        <dbReference type="SAM" id="Phobius"/>
    </source>
</evidence>
<feature type="transmembrane region" description="Helical" evidence="2">
    <location>
        <begin position="264"/>
        <end position="285"/>
    </location>
</feature>
<dbReference type="Pfam" id="PF07714">
    <property type="entry name" value="PK_Tyr_Ser-Thr"/>
    <property type="match status" value="1"/>
</dbReference>
<dbReference type="InterPro" id="IPR051681">
    <property type="entry name" value="Ser/Thr_Kinases-Pseudokinases"/>
</dbReference>
<dbReference type="SUPFAM" id="SSF56112">
    <property type="entry name" value="Protein kinase-like (PK-like)"/>
    <property type="match status" value="1"/>
</dbReference>
<dbReference type="EMBL" id="HBIJ01010711">
    <property type="protein sequence ID" value="CAE0366597.1"/>
    <property type="molecule type" value="Transcribed_RNA"/>
</dbReference>
<evidence type="ECO:0000259" key="3">
    <source>
        <dbReference type="PROSITE" id="PS50011"/>
    </source>
</evidence>
<feature type="transmembrane region" description="Helical" evidence="2">
    <location>
        <begin position="101"/>
        <end position="121"/>
    </location>
</feature>
<sequence>MSESSSEDTEKNCKEEVERTGAVWITFAQRLQYQAIIIGWTYLRSHAYRSKSNRHKDFMLTRRSSRALNEAFAIATYLAPLFLLSLNWPHGGANTKTGLRMTARASTLGALLSGVALMPILTSIELLAIALFGLSSHALACVIFGYVAAADACHKDAIARQNVWAALFLAVQVGTATGAIVETQCKKAWILCGVHFFVALIFSLHTTKNNEHYSERTSTITQKTIISSSSDSFEENDDPEKEDFSQVRQIARVFFDASIKRKKILCFAPIASFFLAILGLILSLFGWSQRMIGAASCGTLGLAIFSFISLCAPQAGFLEASKQKHGGNLSDRAVDAAKDICLLCPFIGLTMLLATAYAVTSFLFNAQFNTSERDVNHSFILKSMDTLFTLILLPFIEFFIYPKIETYQAKPLRPVPKFVASGFFFILALISALLISILSKNLNLIKAIPQNFCLGFAVAISGPTFYEIFYTEVPTQLRIVSLATNFFAVLVGILLGPNLITILFPSIYYAPTYSQTARLSLKAVRYSIIAAAAVLSLGLLFWWFRGASTYIHRQDRDWVTLQSSRRRGNSSVGVRPATTILAPTTNQASLLESSPNTSEIVAVVRSIFSDLEANYLIPFSLLKMGKIVASGGSGQVYRGTYAGAPVAIKMVYSQMMDPQYLHDLRHEARMLAAVRHPHITQFHGISRFENRLLLVTEFVPLTLEQVLKKKGPFIPTSSSTQQEIFALKRPEKFSLLDTLRIWIELAHTLIYLHSIRLSHRDLKPSNLLLMEQDESYRLKLCDLGMAHFHTSSAESVPGIGTPAYSPPESGAATLTDAPKWDIFSFATLIWATWHVSSDPFPGLPIHQVTAAVSRGERPTFTPGAPPELLSLVNSMWAQEPQSRPSAQQVLDAFQHPHFSHAISTMHTLCTNIILSHSSAGVRPSSSSSSGRQQRPSSSTSQPTFLGRGERDRLLYSSAINNLDTSESSSSTLYHRQSGQQSSSNYLVVVPEDSPPQGRLGGATPVSFFRQSS</sequence>
<dbReference type="Gene3D" id="1.20.1250.20">
    <property type="entry name" value="MFS general substrate transporter like domains"/>
    <property type="match status" value="1"/>
</dbReference>
<feature type="transmembrane region" description="Helical" evidence="2">
    <location>
        <begin position="482"/>
        <end position="504"/>
    </location>
</feature>
<feature type="transmembrane region" description="Helical" evidence="2">
    <location>
        <begin position="422"/>
        <end position="442"/>
    </location>
</feature>
<keyword evidence="2" id="KW-1133">Transmembrane helix</keyword>
<dbReference type="InterPro" id="IPR000719">
    <property type="entry name" value="Prot_kinase_dom"/>
</dbReference>
<feature type="transmembrane region" description="Helical" evidence="2">
    <location>
        <begin position="187"/>
        <end position="206"/>
    </location>
</feature>
<feature type="transmembrane region" description="Helical" evidence="2">
    <location>
        <begin position="524"/>
        <end position="544"/>
    </location>
</feature>
<feature type="region of interest" description="Disordered" evidence="1">
    <location>
        <begin position="920"/>
        <end position="947"/>
    </location>
</feature>
<feature type="compositionally biased region" description="Low complexity" evidence="1">
    <location>
        <begin position="920"/>
        <end position="942"/>
    </location>
</feature>
<dbReference type="Gene3D" id="1.10.510.10">
    <property type="entry name" value="Transferase(Phosphotransferase) domain 1"/>
    <property type="match status" value="1"/>
</dbReference>
<protein>
    <recommendedName>
        <fullName evidence="3">Protein kinase domain-containing protein</fullName>
    </recommendedName>
</protein>
<dbReference type="PROSITE" id="PS00108">
    <property type="entry name" value="PROTEIN_KINASE_ST"/>
    <property type="match status" value="1"/>
</dbReference>
<dbReference type="InterPro" id="IPR011009">
    <property type="entry name" value="Kinase-like_dom_sf"/>
</dbReference>
<feature type="region of interest" description="Disordered" evidence="1">
    <location>
        <begin position="963"/>
        <end position="1012"/>
    </location>
</feature>
<gene>
    <name evidence="4" type="ORF">ALAG00032_LOCUS7344</name>
</gene>
<evidence type="ECO:0000256" key="1">
    <source>
        <dbReference type="SAM" id="MobiDB-lite"/>
    </source>
</evidence>
<proteinExistence type="predicted"/>
<accession>A0A7S3NM45</accession>
<feature type="transmembrane region" description="Helical" evidence="2">
    <location>
        <begin position="291"/>
        <end position="318"/>
    </location>
</feature>
<dbReference type="InterPro" id="IPR036259">
    <property type="entry name" value="MFS_trans_sf"/>
</dbReference>
<dbReference type="PANTHER" id="PTHR44329">
    <property type="entry name" value="SERINE/THREONINE-PROTEIN KINASE TNNI3K-RELATED"/>
    <property type="match status" value="1"/>
</dbReference>
<feature type="transmembrane region" description="Helical" evidence="2">
    <location>
        <begin position="162"/>
        <end position="181"/>
    </location>
</feature>
<feature type="transmembrane region" description="Helical" evidence="2">
    <location>
        <begin position="71"/>
        <end position="89"/>
    </location>
</feature>
<evidence type="ECO:0000313" key="4">
    <source>
        <dbReference type="EMBL" id="CAE0366597.1"/>
    </source>
</evidence>
<organism evidence="4">
    <name type="scientific">Aureoumbra lagunensis</name>
    <dbReference type="NCBI Taxonomy" id="44058"/>
    <lineage>
        <taxon>Eukaryota</taxon>
        <taxon>Sar</taxon>
        <taxon>Stramenopiles</taxon>
        <taxon>Ochrophyta</taxon>
        <taxon>Pelagophyceae</taxon>
        <taxon>Pelagomonadales</taxon>
        <taxon>Aureoumbra</taxon>
    </lineage>
</organism>
<feature type="compositionally biased region" description="Polar residues" evidence="1">
    <location>
        <begin position="963"/>
        <end position="985"/>
    </location>
</feature>
<dbReference type="GO" id="GO:0004674">
    <property type="term" value="F:protein serine/threonine kinase activity"/>
    <property type="evidence" value="ECO:0007669"/>
    <property type="project" value="TreeGrafter"/>
</dbReference>
<feature type="domain" description="Protein kinase" evidence="3">
    <location>
        <begin position="622"/>
        <end position="898"/>
    </location>
</feature>
<feature type="transmembrane region" description="Helical" evidence="2">
    <location>
        <begin position="339"/>
        <end position="359"/>
    </location>
</feature>
<feature type="transmembrane region" description="Helical" evidence="2">
    <location>
        <begin position="127"/>
        <end position="150"/>
    </location>
</feature>
<dbReference type="PROSITE" id="PS50011">
    <property type="entry name" value="PROTEIN_KINASE_DOM"/>
    <property type="match status" value="1"/>
</dbReference>
<dbReference type="InterPro" id="IPR008271">
    <property type="entry name" value="Ser/Thr_kinase_AS"/>
</dbReference>
<reference evidence="4" key="1">
    <citation type="submission" date="2021-01" db="EMBL/GenBank/DDBJ databases">
        <authorList>
            <person name="Corre E."/>
            <person name="Pelletier E."/>
            <person name="Niang G."/>
            <person name="Scheremetjew M."/>
            <person name="Finn R."/>
            <person name="Kale V."/>
            <person name="Holt S."/>
            <person name="Cochrane G."/>
            <person name="Meng A."/>
            <person name="Brown T."/>
            <person name="Cohen L."/>
        </authorList>
    </citation>
    <scope>NUCLEOTIDE SEQUENCE</scope>
    <source>
        <strain evidence="4">CCMP1510</strain>
    </source>
</reference>
<dbReference type="AlphaFoldDB" id="A0A7S3NM45"/>
<keyword evidence="2" id="KW-0812">Transmembrane</keyword>
<dbReference type="SMART" id="SM00220">
    <property type="entry name" value="S_TKc"/>
    <property type="match status" value="1"/>
</dbReference>
<dbReference type="Gene3D" id="3.30.200.20">
    <property type="entry name" value="Phosphorylase Kinase, domain 1"/>
    <property type="match status" value="1"/>
</dbReference>
<feature type="transmembrane region" description="Helical" evidence="2">
    <location>
        <begin position="379"/>
        <end position="401"/>
    </location>
</feature>
<dbReference type="GO" id="GO:0005524">
    <property type="term" value="F:ATP binding"/>
    <property type="evidence" value="ECO:0007669"/>
    <property type="project" value="InterPro"/>
</dbReference>
<dbReference type="InterPro" id="IPR001245">
    <property type="entry name" value="Ser-Thr/Tyr_kinase_cat_dom"/>
</dbReference>
<name>A0A7S3NM45_9STRA</name>